<dbReference type="AlphaFoldDB" id="A0A6P4Z8I2"/>
<reference evidence="3" key="1">
    <citation type="submission" date="2025-08" db="UniProtKB">
        <authorList>
            <consortium name="RefSeq"/>
        </authorList>
    </citation>
    <scope>IDENTIFICATION</scope>
    <source>
        <tissue evidence="3">Gonad</tissue>
    </source>
</reference>
<dbReference type="GeneID" id="109476483"/>
<dbReference type="Proteomes" id="UP000515135">
    <property type="component" value="Unplaced"/>
</dbReference>
<name>A0A6P4Z8I2_BRABE</name>
<feature type="compositionally biased region" description="Polar residues" evidence="1">
    <location>
        <begin position="411"/>
        <end position="420"/>
    </location>
</feature>
<dbReference type="RefSeq" id="XP_019632978.1">
    <property type="nucleotide sequence ID" value="XM_019777419.1"/>
</dbReference>
<organism evidence="2 3">
    <name type="scientific">Branchiostoma belcheri</name>
    <name type="common">Amphioxus</name>
    <dbReference type="NCBI Taxonomy" id="7741"/>
    <lineage>
        <taxon>Eukaryota</taxon>
        <taxon>Metazoa</taxon>
        <taxon>Chordata</taxon>
        <taxon>Cephalochordata</taxon>
        <taxon>Leptocardii</taxon>
        <taxon>Amphioxiformes</taxon>
        <taxon>Branchiostomatidae</taxon>
        <taxon>Branchiostoma</taxon>
    </lineage>
</organism>
<keyword evidence="2" id="KW-1185">Reference proteome</keyword>
<gene>
    <name evidence="3" type="primary">LOC109476483</name>
</gene>
<evidence type="ECO:0000256" key="1">
    <source>
        <dbReference type="SAM" id="MobiDB-lite"/>
    </source>
</evidence>
<protein>
    <submittedName>
        <fullName evidence="3">Uncharacterized protein LOC109476483</fullName>
    </submittedName>
</protein>
<feature type="region of interest" description="Disordered" evidence="1">
    <location>
        <begin position="411"/>
        <end position="437"/>
    </location>
</feature>
<accession>A0A6P4Z8I2</accession>
<sequence length="437" mass="49363">MALELYRHLSLYRFLAVFCAIRWKRVAAKTPSHFYVSSGHIGNNISMATPQSNVNPGVDQNGYRNSLETDSCGYDSIPDEVTPYVQSYRFEVPQYDLCNIPSETGAQRRKKHDTNSLRGYANKMAAGQVVNNTTTVNVNQTKHFDDEKGSSEESEDESIYESVPPKIHAYVKSYACDTPQYNPGNTEVKIRAMGRKQIDKNASDSHVQNMAAAQFSTNTPKLKVKNSQRDQFDDQTDCGKDLETGYESHVYETIPKRIEAYRKPYTFDIPPNHSDDTGIEPDYATCSYDTVPKQAETYRKSYTFDVPQYHLGDVADDMKAKRRKHPCKNAPGSHMHKTTAGQFREDLESDYASCTYETVPKEVEAYGKSYTFDVPQYHLGDDSVDIKAIRKMLDRNASHTNVNNMATASDVNSVSQNDQIGNDAVTDSDYYPYETVP</sequence>
<dbReference type="KEGG" id="bbel:109476483"/>
<proteinExistence type="predicted"/>
<feature type="region of interest" description="Disordered" evidence="1">
    <location>
        <begin position="139"/>
        <end position="161"/>
    </location>
</feature>
<evidence type="ECO:0000313" key="2">
    <source>
        <dbReference type="Proteomes" id="UP000515135"/>
    </source>
</evidence>
<feature type="compositionally biased region" description="Basic and acidic residues" evidence="1">
    <location>
        <begin position="142"/>
        <end position="151"/>
    </location>
</feature>
<dbReference type="OrthoDB" id="10312307at2759"/>
<evidence type="ECO:0000313" key="3">
    <source>
        <dbReference type="RefSeq" id="XP_019632978.1"/>
    </source>
</evidence>